<comment type="caution">
    <text evidence="1">The sequence shown here is derived from an EMBL/GenBank/DDBJ whole genome shotgun (WGS) entry which is preliminary data.</text>
</comment>
<dbReference type="Proteomes" id="UP001608902">
    <property type="component" value="Unassembled WGS sequence"/>
</dbReference>
<evidence type="ECO:0000313" key="2">
    <source>
        <dbReference type="Proteomes" id="UP001608902"/>
    </source>
</evidence>
<accession>A0ABD6E7S5</accession>
<organism evidence="1 2">
    <name type="scientific">Gnathostoma spinigerum</name>
    <dbReference type="NCBI Taxonomy" id="75299"/>
    <lineage>
        <taxon>Eukaryota</taxon>
        <taxon>Metazoa</taxon>
        <taxon>Ecdysozoa</taxon>
        <taxon>Nematoda</taxon>
        <taxon>Chromadorea</taxon>
        <taxon>Rhabditida</taxon>
        <taxon>Spirurina</taxon>
        <taxon>Gnathostomatomorpha</taxon>
        <taxon>Gnathostomatoidea</taxon>
        <taxon>Gnathostomatidae</taxon>
        <taxon>Gnathostoma</taxon>
    </lineage>
</organism>
<proteinExistence type="predicted"/>
<protein>
    <submittedName>
        <fullName evidence="1">Uncharacterized protein</fullName>
    </submittedName>
</protein>
<keyword evidence="2" id="KW-1185">Reference proteome</keyword>
<dbReference type="EMBL" id="JBGFUD010000030">
    <property type="protein sequence ID" value="MFH4973421.1"/>
    <property type="molecule type" value="Genomic_DNA"/>
</dbReference>
<name>A0ABD6E7S5_9BILA</name>
<dbReference type="AlphaFoldDB" id="A0ABD6E7S5"/>
<gene>
    <name evidence="1" type="ORF">AB6A40_000130</name>
</gene>
<evidence type="ECO:0000313" key="1">
    <source>
        <dbReference type="EMBL" id="MFH4973421.1"/>
    </source>
</evidence>
<reference evidence="1 2" key="1">
    <citation type="submission" date="2024-08" db="EMBL/GenBank/DDBJ databases">
        <title>Gnathostoma spinigerum genome.</title>
        <authorList>
            <person name="Gonzalez-Bertolin B."/>
            <person name="Monzon S."/>
            <person name="Zaballos A."/>
            <person name="Jimenez P."/>
            <person name="Dekumyoy P."/>
            <person name="Varona S."/>
            <person name="Cuesta I."/>
            <person name="Sumanam S."/>
            <person name="Adisakwattana P."/>
            <person name="Gasser R.B."/>
            <person name="Hernandez-Gonzalez A."/>
            <person name="Young N.D."/>
            <person name="Perteguer M.J."/>
        </authorList>
    </citation>
    <scope>NUCLEOTIDE SEQUENCE [LARGE SCALE GENOMIC DNA]</scope>
    <source>
        <strain evidence="1">AL3</strain>
        <tissue evidence="1">Liver</tissue>
    </source>
</reference>
<sequence length="104" mass="11820">MHDKLNSWATLLAMFNDIKAEVDLHTAEHEDDKLYGGNMISALKTNCGPYYSLTAQEVGHTFSEKQLRRISRENCVVVKHKICRCITIKASPKLKNKNPTPQFS</sequence>